<dbReference type="InterPro" id="IPR058624">
    <property type="entry name" value="MdtA-like_HH"/>
</dbReference>
<dbReference type="InterPro" id="IPR058625">
    <property type="entry name" value="MdtA-like_BSH"/>
</dbReference>
<dbReference type="NCBIfam" id="TIGR01730">
    <property type="entry name" value="RND_mfp"/>
    <property type="match status" value="1"/>
</dbReference>
<dbReference type="Pfam" id="PF25876">
    <property type="entry name" value="HH_MFP_RND"/>
    <property type="match status" value="1"/>
</dbReference>
<dbReference type="SUPFAM" id="SSF111369">
    <property type="entry name" value="HlyD-like secretion proteins"/>
    <property type="match status" value="1"/>
</dbReference>
<dbReference type="PANTHER" id="PTHR30469:SF15">
    <property type="entry name" value="HLYD FAMILY OF SECRETION PROTEINS"/>
    <property type="match status" value="1"/>
</dbReference>
<feature type="signal peptide" evidence="3">
    <location>
        <begin position="1"/>
        <end position="18"/>
    </location>
</feature>
<keyword evidence="3" id="KW-0732">Signal</keyword>
<evidence type="ECO:0000256" key="1">
    <source>
        <dbReference type="ARBA" id="ARBA00009477"/>
    </source>
</evidence>
<organism evidence="6 7">
    <name type="scientific">Arcobacter roscoffensis</name>
    <dbReference type="NCBI Taxonomy" id="2961520"/>
    <lineage>
        <taxon>Bacteria</taxon>
        <taxon>Pseudomonadati</taxon>
        <taxon>Campylobacterota</taxon>
        <taxon>Epsilonproteobacteria</taxon>
        <taxon>Campylobacterales</taxon>
        <taxon>Arcobacteraceae</taxon>
        <taxon>Arcobacter</taxon>
    </lineage>
</organism>
<evidence type="ECO:0000313" key="6">
    <source>
        <dbReference type="EMBL" id="UTJ07254.1"/>
    </source>
</evidence>
<evidence type="ECO:0000259" key="5">
    <source>
        <dbReference type="Pfam" id="PF25917"/>
    </source>
</evidence>
<feature type="chain" id="PRO_5047272727" evidence="3">
    <location>
        <begin position="19"/>
        <end position="346"/>
    </location>
</feature>
<dbReference type="Pfam" id="PF25917">
    <property type="entry name" value="BSH_RND"/>
    <property type="match status" value="1"/>
</dbReference>
<dbReference type="Gene3D" id="1.10.287.470">
    <property type="entry name" value="Helix hairpin bin"/>
    <property type="match status" value="1"/>
</dbReference>
<comment type="similarity">
    <text evidence="1">Belongs to the membrane fusion protein (MFP) (TC 8.A.1) family.</text>
</comment>
<dbReference type="RefSeq" id="WP_254577432.1">
    <property type="nucleotide sequence ID" value="NZ_CP100595.1"/>
</dbReference>
<dbReference type="Gene3D" id="2.40.420.20">
    <property type="match status" value="1"/>
</dbReference>
<name>A0ABY5E6W5_9BACT</name>
<evidence type="ECO:0000256" key="2">
    <source>
        <dbReference type="SAM" id="Coils"/>
    </source>
</evidence>
<feature type="domain" description="Multidrug resistance protein MdtA-like alpha-helical hairpin" evidence="4">
    <location>
        <begin position="90"/>
        <end position="151"/>
    </location>
</feature>
<reference evidence="6" key="1">
    <citation type="submission" date="2022-07" db="EMBL/GenBank/DDBJ databases">
        <title>Arcobacter roscoffensis sp. nov., a marine bacterium isolated from coastal seawater collected from Roscoff, France.</title>
        <authorList>
            <person name="Pascual J."/>
            <person name="Lepeaux C."/>
            <person name="Methner A."/>
            <person name="Overmann J."/>
        </authorList>
    </citation>
    <scope>NUCLEOTIDE SEQUENCE</scope>
    <source>
        <strain evidence="6">ARW1-2F2</strain>
    </source>
</reference>
<dbReference type="Gene3D" id="2.40.30.170">
    <property type="match status" value="1"/>
</dbReference>
<keyword evidence="7" id="KW-1185">Reference proteome</keyword>
<keyword evidence="2" id="KW-0175">Coiled coil</keyword>
<evidence type="ECO:0000256" key="3">
    <source>
        <dbReference type="SAM" id="SignalP"/>
    </source>
</evidence>
<feature type="coiled-coil region" evidence="2">
    <location>
        <begin position="134"/>
        <end position="161"/>
    </location>
</feature>
<evidence type="ECO:0000259" key="4">
    <source>
        <dbReference type="Pfam" id="PF25876"/>
    </source>
</evidence>
<protein>
    <submittedName>
        <fullName evidence="6">Efflux RND transporter periplasmic adaptor subunit</fullName>
    </submittedName>
</protein>
<dbReference type="EMBL" id="CP100595">
    <property type="protein sequence ID" value="UTJ07254.1"/>
    <property type="molecule type" value="Genomic_DNA"/>
</dbReference>
<proteinExistence type="inferred from homology"/>
<accession>A0ABY5E6W5</accession>
<feature type="domain" description="Multidrug resistance protein MdtA-like barrel-sandwich hybrid" evidence="5">
    <location>
        <begin position="50"/>
        <end position="190"/>
    </location>
</feature>
<dbReference type="Gene3D" id="2.40.50.100">
    <property type="match status" value="1"/>
</dbReference>
<sequence>MIKKILVTAFLGLGLLHAQGPSLVETTTLVKGEVNPLQEFVGTLKFDNESTLAAQNSGLVKKVNFEVGDKVSKGKTLVQIDDDLLNAQIKAARANLSIAKDEQRNSSKDYERYKKLLESKSITQKEYDDALLKSNSSRSNVKALEAKLKELTIQSSKKRIKAPFSGVIVEKNISLGEWVNAGTAIAKIVDTSKAEITFNIPLEVVDGLRMGDMYDVQVGKQTVKAKLTAVIPNGDKLTRTFPVKFKANVENSFVFDGQEAKVSLSKDAIKQALVLPRDAVIKRFGQRVVFAVNEKNIAMMIPVKIVGFISNKVAIEGQGLSEGMQIVEKGNERVFPKSPVKIINKK</sequence>
<dbReference type="Proteomes" id="UP001060012">
    <property type="component" value="Chromosome"/>
</dbReference>
<gene>
    <name evidence="6" type="ORF">NJU99_03955</name>
</gene>
<dbReference type="PANTHER" id="PTHR30469">
    <property type="entry name" value="MULTIDRUG RESISTANCE PROTEIN MDTA"/>
    <property type="match status" value="1"/>
</dbReference>
<dbReference type="InterPro" id="IPR006143">
    <property type="entry name" value="RND_pump_MFP"/>
</dbReference>
<evidence type="ECO:0000313" key="7">
    <source>
        <dbReference type="Proteomes" id="UP001060012"/>
    </source>
</evidence>